<gene>
    <name evidence="2" type="ordered locus">AciX9_1257</name>
</gene>
<feature type="transmembrane region" description="Helical" evidence="1">
    <location>
        <begin position="16"/>
        <end position="35"/>
    </location>
</feature>
<evidence type="ECO:0000256" key="1">
    <source>
        <dbReference type="SAM" id="Phobius"/>
    </source>
</evidence>
<dbReference type="RefSeq" id="WP_013579642.1">
    <property type="nucleotide sequence ID" value="NC_015064.1"/>
</dbReference>
<dbReference type="OrthoDB" id="123443at2"/>
<dbReference type="PaxDb" id="1198114-AciX9_1257"/>
<dbReference type="EMBL" id="CP002480">
    <property type="protein sequence ID" value="ADW68319.1"/>
    <property type="molecule type" value="Genomic_DNA"/>
</dbReference>
<reference evidence="3" key="1">
    <citation type="submission" date="2011-01" db="EMBL/GenBank/DDBJ databases">
        <title>Complete sequence of chromosome of Acidobacterium sp. MP5ACTX9.</title>
        <authorList>
            <consortium name="US DOE Joint Genome Institute"/>
            <person name="Lucas S."/>
            <person name="Copeland A."/>
            <person name="Lapidus A."/>
            <person name="Cheng J.-F."/>
            <person name="Goodwin L."/>
            <person name="Pitluck S."/>
            <person name="Teshima H."/>
            <person name="Detter J.C."/>
            <person name="Han C."/>
            <person name="Tapia R."/>
            <person name="Land M."/>
            <person name="Hauser L."/>
            <person name="Kyrpides N."/>
            <person name="Ivanova N."/>
            <person name="Ovchinnikova G."/>
            <person name="Pagani I."/>
            <person name="Rawat S.R."/>
            <person name="Mannisto M."/>
            <person name="Haggblom M.M."/>
            <person name="Woyke T."/>
        </authorList>
    </citation>
    <scope>NUCLEOTIDE SEQUENCE [LARGE SCALE GENOMIC DNA]</scope>
    <source>
        <strain evidence="3">MP5ACTX9</strain>
    </source>
</reference>
<dbReference type="KEGG" id="acm:AciX9_1257"/>
<dbReference type="eggNOG" id="ENOG50336Z6">
    <property type="taxonomic scope" value="Bacteria"/>
</dbReference>
<dbReference type="STRING" id="1198114.AciX9_1257"/>
<feature type="transmembrane region" description="Helical" evidence="1">
    <location>
        <begin position="72"/>
        <end position="94"/>
    </location>
</feature>
<keyword evidence="3" id="KW-1185">Reference proteome</keyword>
<evidence type="ECO:0000313" key="3">
    <source>
        <dbReference type="Proteomes" id="UP000000343"/>
    </source>
</evidence>
<accession>E8X555</accession>
<dbReference type="Proteomes" id="UP000000343">
    <property type="component" value="Chromosome"/>
</dbReference>
<organism evidence="3">
    <name type="scientific">Granulicella tundricola (strain ATCC BAA-1859 / DSM 23138 / MP5ACTX9)</name>
    <dbReference type="NCBI Taxonomy" id="1198114"/>
    <lineage>
        <taxon>Bacteria</taxon>
        <taxon>Pseudomonadati</taxon>
        <taxon>Acidobacteriota</taxon>
        <taxon>Terriglobia</taxon>
        <taxon>Terriglobales</taxon>
        <taxon>Acidobacteriaceae</taxon>
        <taxon>Granulicella</taxon>
    </lineage>
</organism>
<keyword evidence="1" id="KW-1133">Transmembrane helix</keyword>
<protein>
    <submittedName>
        <fullName evidence="2">Uncharacterized protein</fullName>
    </submittedName>
</protein>
<dbReference type="AlphaFoldDB" id="E8X555"/>
<keyword evidence="1" id="KW-0812">Transmembrane</keyword>
<evidence type="ECO:0000313" key="2">
    <source>
        <dbReference type="EMBL" id="ADW68319.1"/>
    </source>
</evidence>
<dbReference type="HOGENOM" id="CLU_181618_0_0_0"/>
<name>E8X555_GRATM</name>
<sequence>MASALPVIFNPRRKSLIRANALVLISFLIAVRLSRFPENHATLWLVLPVLIACVGTADTIRNMQPRWSFYHGGVVLCIYMDLMALAMMLFFLFYPYALWLSSSR</sequence>
<proteinExistence type="predicted"/>
<keyword evidence="1" id="KW-0472">Membrane</keyword>
<feature type="transmembrane region" description="Helical" evidence="1">
    <location>
        <begin position="41"/>
        <end position="60"/>
    </location>
</feature>